<feature type="transmembrane region" description="Helical" evidence="6">
    <location>
        <begin position="62"/>
        <end position="81"/>
    </location>
</feature>
<comment type="subcellular location">
    <subcellularLocation>
        <location evidence="1">Membrane</location>
        <topology evidence="1">Single-pass membrane protein</topology>
    </subcellularLocation>
</comment>
<dbReference type="EMBL" id="SDAM02000100">
    <property type="protein sequence ID" value="KAH6830191.1"/>
    <property type="molecule type" value="Genomic_DNA"/>
</dbReference>
<evidence type="ECO:0000256" key="2">
    <source>
        <dbReference type="ARBA" id="ARBA00022692"/>
    </source>
</evidence>
<dbReference type="InterPro" id="IPR004864">
    <property type="entry name" value="LEA_2"/>
</dbReference>
<keyword evidence="4 6" id="KW-0472">Membrane</keyword>
<dbReference type="GO" id="GO:0009506">
    <property type="term" value="C:plasmodesma"/>
    <property type="evidence" value="ECO:0007669"/>
    <property type="project" value="TreeGrafter"/>
</dbReference>
<evidence type="ECO:0000259" key="7">
    <source>
        <dbReference type="Pfam" id="PF03168"/>
    </source>
</evidence>
<name>A0AAD4JAF8_PERFH</name>
<keyword evidence="9" id="KW-1185">Reference proteome</keyword>
<reference evidence="8 9" key="1">
    <citation type="journal article" date="2021" name="Nat. Commun.">
        <title>Incipient diploidization of the medicinal plant Perilla within 10,000 years.</title>
        <authorList>
            <person name="Zhang Y."/>
            <person name="Shen Q."/>
            <person name="Leng L."/>
            <person name="Zhang D."/>
            <person name="Chen S."/>
            <person name="Shi Y."/>
            <person name="Ning Z."/>
            <person name="Chen S."/>
        </authorList>
    </citation>
    <scope>NUCLEOTIDE SEQUENCE [LARGE SCALE GENOMIC DNA]</scope>
    <source>
        <strain evidence="9">cv. PC099</strain>
    </source>
</reference>
<evidence type="ECO:0000256" key="4">
    <source>
        <dbReference type="ARBA" id="ARBA00023136"/>
    </source>
</evidence>
<organism evidence="8 9">
    <name type="scientific">Perilla frutescens var. hirtella</name>
    <name type="common">Perilla citriodora</name>
    <name type="synonym">Perilla setoyensis</name>
    <dbReference type="NCBI Taxonomy" id="608512"/>
    <lineage>
        <taxon>Eukaryota</taxon>
        <taxon>Viridiplantae</taxon>
        <taxon>Streptophyta</taxon>
        <taxon>Embryophyta</taxon>
        <taxon>Tracheophyta</taxon>
        <taxon>Spermatophyta</taxon>
        <taxon>Magnoliopsida</taxon>
        <taxon>eudicotyledons</taxon>
        <taxon>Gunneridae</taxon>
        <taxon>Pentapetalae</taxon>
        <taxon>asterids</taxon>
        <taxon>lamiids</taxon>
        <taxon>Lamiales</taxon>
        <taxon>Lamiaceae</taxon>
        <taxon>Nepetoideae</taxon>
        <taxon>Elsholtzieae</taxon>
        <taxon>Perilla</taxon>
    </lineage>
</organism>
<evidence type="ECO:0000256" key="6">
    <source>
        <dbReference type="SAM" id="Phobius"/>
    </source>
</evidence>
<keyword evidence="3 6" id="KW-1133">Transmembrane helix</keyword>
<dbReference type="GO" id="GO:0005886">
    <property type="term" value="C:plasma membrane"/>
    <property type="evidence" value="ECO:0007669"/>
    <property type="project" value="TreeGrafter"/>
</dbReference>
<evidence type="ECO:0000256" key="3">
    <source>
        <dbReference type="ARBA" id="ARBA00022989"/>
    </source>
</evidence>
<evidence type="ECO:0000313" key="9">
    <source>
        <dbReference type="Proteomes" id="UP001190926"/>
    </source>
</evidence>
<feature type="region of interest" description="Disordered" evidence="5">
    <location>
        <begin position="1"/>
        <end position="27"/>
    </location>
</feature>
<gene>
    <name evidence="8" type="ORF">C2S53_015574</name>
</gene>
<sequence length="241" mass="26928">MGETRQPHLNGAYYGPSIPPPSNSKTYHRPGRGGGGGGCCCNPFSCCCSCIMNCICTCICQILFTILIVVGIIVLILWLVFRPNTIKFHVTEATLTEFNISNNTVHYNLALNLTIRNPNKRIGIYYDKIDASAYYQGQRLKTVELPTFYQGKKNTSTLNAEFIGSQLVPLGNNEMSHYNEDRTSGTYGIDIKLNLRMRLKFAFVKSSKVKPKIDCDLKIPLSSNGTASGTFQPTRCDFDWR</sequence>
<accession>A0AAD4JAF8</accession>
<keyword evidence="2 6" id="KW-0812">Transmembrane</keyword>
<evidence type="ECO:0000256" key="1">
    <source>
        <dbReference type="ARBA" id="ARBA00004167"/>
    </source>
</evidence>
<comment type="caution">
    <text evidence="8">The sequence shown here is derived from an EMBL/GenBank/DDBJ whole genome shotgun (WGS) entry which is preliminary data.</text>
</comment>
<dbReference type="GO" id="GO:0098542">
    <property type="term" value="P:defense response to other organism"/>
    <property type="evidence" value="ECO:0007669"/>
    <property type="project" value="InterPro"/>
</dbReference>
<proteinExistence type="predicted"/>
<feature type="domain" description="Late embryogenesis abundant protein LEA-2 subgroup" evidence="7">
    <location>
        <begin position="113"/>
        <end position="213"/>
    </location>
</feature>
<dbReference type="InterPro" id="IPR044839">
    <property type="entry name" value="NDR1-like"/>
</dbReference>
<dbReference type="PANTHER" id="PTHR31415:SF4">
    <property type="entry name" value="NDR1_HIN1-LIKE PROTEIN 3"/>
    <property type="match status" value="1"/>
</dbReference>
<evidence type="ECO:0000256" key="5">
    <source>
        <dbReference type="SAM" id="MobiDB-lite"/>
    </source>
</evidence>
<evidence type="ECO:0000313" key="8">
    <source>
        <dbReference type="EMBL" id="KAH6830191.1"/>
    </source>
</evidence>
<dbReference type="Proteomes" id="UP001190926">
    <property type="component" value="Unassembled WGS sequence"/>
</dbReference>
<protein>
    <recommendedName>
        <fullName evidence="7">Late embryogenesis abundant protein LEA-2 subgroup domain-containing protein</fullName>
    </recommendedName>
</protein>
<dbReference type="AlphaFoldDB" id="A0AAD4JAF8"/>
<dbReference type="Pfam" id="PF03168">
    <property type="entry name" value="LEA_2"/>
    <property type="match status" value="1"/>
</dbReference>
<dbReference type="PANTHER" id="PTHR31415">
    <property type="entry name" value="OS05G0367900 PROTEIN"/>
    <property type="match status" value="1"/>
</dbReference>